<evidence type="ECO:0000256" key="4">
    <source>
        <dbReference type="ARBA" id="ARBA00023163"/>
    </source>
</evidence>
<comment type="caution">
    <text evidence="6">The sequence shown here is derived from an EMBL/GenBank/DDBJ whole genome shotgun (WGS) entry which is preliminary data.</text>
</comment>
<evidence type="ECO:0000256" key="2">
    <source>
        <dbReference type="ARBA" id="ARBA00023015"/>
    </source>
</evidence>
<sequence>MSGSLLGYLHTFECASRHLSFTLAAEELCLTPSAVSHRIKKLEKQLGFDLFRRYPRRLQLSNEGERLYRVLSGSLQDIQGEIQQIRNNELSGALIIFARPSITQCWLAPRLPDFHAEYPAITLDIRTGNEDIDFRVQPVDVALYYTGDDYPGLHRTWIMEEALFPVCTRDYAKCYQLADNPKNIKRCLLLHDARAWPHAAHDSEWALWAKASGFGDISEIPGFTFDCSDLAVTTALNGGGIAMGRRQLVQKRLDRGELVAPFGGMQVKSPHQYYALSQPWRINEPKIRAFTEWLLRKGA</sequence>
<dbReference type="NCBIfam" id="NF007491">
    <property type="entry name" value="PRK10086.1"/>
    <property type="match status" value="1"/>
</dbReference>
<dbReference type="CDD" id="cd08432">
    <property type="entry name" value="PBP2_GcdR_TrpI_HvrB_AmpR_like"/>
    <property type="match status" value="1"/>
</dbReference>
<feature type="domain" description="HTH lysR-type" evidence="5">
    <location>
        <begin position="9"/>
        <end position="61"/>
    </location>
</feature>
<dbReference type="InterPro" id="IPR005119">
    <property type="entry name" value="LysR_subst-bd"/>
</dbReference>
<reference evidence="7" key="1">
    <citation type="journal article" date="2019" name="Int. J. Syst. Evol. Microbiol.">
        <title>The Global Catalogue of Microorganisms (GCM) 10K type strain sequencing project: providing services to taxonomists for standard genome sequencing and annotation.</title>
        <authorList>
            <consortium name="The Broad Institute Genomics Platform"/>
            <consortium name="The Broad Institute Genome Sequencing Center for Infectious Disease"/>
            <person name="Wu L."/>
            <person name="Ma J."/>
        </authorList>
    </citation>
    <scope>NUCLEOTIDE SEQUENCE [LARGE SCALE GENOMIC DNA]</scope>
    <source>
        <strain evidence="7">JCM 17805</strain>
    </source>
</reference>
<evidence type="ECO:0000259" key="5">
    <source>
        <dbReference type="PROSITE" id="PS50931"/>
    </source>
</evidence>
<dbReference type="PANTHER" id="PTHR30537">
    <property type="entry name" value="HTH-TYPE TRANSCRIPTIONAL REGULATOR"/>
    <property type="match status" value="1"/>
</dbReference>
<comment type="similarity">
    <text evidence="1">Belongs to the LysR transcriptional regulatory family.</text>
</comment>
<dbReference type="Gene3D" id="3.40.190.10">
    <property type="entry name" value="Periplasmic binding protein-like II"/>
    <property type="match status" value="2"/>
</dbReference>
<dbReference type="PANTHER" id="PTHR30537:SF32">
    <property type="entry name" value="HTH-TYPE TRANSCRIPTIONAL REGULATOR DSDC"/>
    <property type="match status" value="1"/>
</dbReference>
<evidence type="ECO:0000256" key="1">
    <source>
        <dbReference type="ARBA" id="ARBA00009437"/>
    </source>
</evidence>
<gene>
    <name evidence="6" type="primary">dsdC</name>
    <name evidence="6" type="ORF">GCM10023116_21020</name>
</gene>
<keyword evidence="2" id="KW-0805">Transcription regulation</keyword>
<dbReference type="PROSITE" id="PS50931">
    <property type="entry name" value="HTH_LYSR"/>
    <property type="match status" value="1"/>
</dbReference>
<dbReference type="EMBL" id="BAABFL010000317">
    <property type="protein sequence ID" value="GAA4649821.1"/>
    <property type="molecule type" value="Genomic_DNA"/>
</dbReference>
<keyword evidence="4" id="KW-0804">Transcription</keyword>
<proteinExistence type="inferred from homology"/>
<evidence type="ECO:0000313" key="7">
    <source>
        <dbReference type="Proteomes" id="UP001500604"/>
    </source>
</evidence>
<dbReference type="Gene3D" id="1.10.10.10">
    <property type="entry name" value="Winged helix-like DNA-binding domain superfamily/Winged helix DNA-binding domain"/>
    <property type="match status" value="1"/>
</dbReference>
<keyword evidence="7" id="KW-1185">Reference proteome</keyword>
<organism evidence="6 7">
    <name type="scientific">Kistimonas scapharcae</name>
    <dbReference type="NCBI Taxonomy" id="1036133"/>
    <lineage>
        <taxon>Bacteria</taxon>
        <taxon>Pseudomonadati</taxon>
        <taxon>Pseudomonadota</taxon>
        <taxon>Gammaproteobacteria</taxon>
        <taxon>Oceanospirillales</taxon>
        <taxon>Endozoicomonadaceae</taxon>
        <taxon>Kistimonas</taxon>
    </lineage>
</organism>
<evidence type="ECO:0000256" key="3">
    <source>
        <dbReference type="ARBA" id="ARBA00023125"/>
    </source>
</evidence>
<dbReference type="GO" id="GO:0003677">
    <property type="term" value="F:DNA binding"/>
    <property type="evidence" value="ECO:0007669"/>
    <property type="project" value="UniProtKB-KW"/>
</dbReference>
<dbReference type="InterPro" id="IPR000847">
    <property type="entry name" value="LysR_HTH_N"/>
</dbReference>
<dbReference type="InterPro" id="IPR058163">
    <property type="entry name" value="LysR-type_TF_proteobact-type"/>
</dbReference>
<accession>A0ABP8V3J4</accession>
<dbReference type="Pfam" id="PF03466">
    <property type="entry name" value="LysR_substrate"/>
    <property type="match status" value="1"/>
</dbReference>
<protein>
    <submittedName>
        <fullName evidence="6">DNA-binding transcriptional regulator DsdC</fullName>
    </submittedName>
</protein>
<dbReference type="SUPFAM" id="SSF53850">
    <property type="entry name" value="Periplasmic binding protein-like II"/>
    <property type="match status" value="1"/>
</dbReference>
<dbReference type="SUPFAM" id="SSF46785">
    <property type="entry name" value="Winged helix' DNA-binding domain"/>
    <property type="match status" value="1"/>
</dbReference>
<dbReference type="Proteomes" id="UP001500604">
    <property type="component" value="Unassembled WGS sequence"/>
</dbReference>
<dbReference type="Pfam" id="PF00126">
    <property type="entry name" value="HTH_1"/>
    <property type="match status" value="1"/>
</dbReference>
<keyword evidence="3 6" id="KW-0238">DNA-binding</keyword>
<dbReference type="InterPro" id="IPR036390">
    <property type="entry name" value="WH_DNA-bd_sf"/>
</dbReference>
<name>A0ABP8V3J4_9GAMM</name>
<evidence type="ECO:0000313" key="6">
    <source>
        <dbReference type="EMBL" id="GAA4649821.1"/>
    </source>
</evidence>
<dbReference type="PRINTS" id="PR00039">
    <property type="entry name" value="HTHLYSR"/>
</dbReference>
<dbReference type="InterPro" id="IPR036388">
    <property type="entry name" value="WH-like_DNA-bd_sf"/>
</dbReference>